<evidence type="ECO:0000256" key="3">
    <source>
        <dbReference type="ARBA" id="ARBA00022989"/>
    </source>
</evidence>
<accession>A0ABR2LIW1</accession>
<feature type="transmembrane region" description="Helical" evidence="5">
    <location>
        <begin position="191"/>
        <end position="210"/>
    </location>
</feature>
<comment type="caution">
    <text evidence="6">The sequence shown here is derived from an EMBL/GenBank/DDBJ whole genome shotgun (WGS) entry which is preliminary data.</text>
</comment>
<evidence type="ECO:0000256" key="5">
    <source>
        <dbReference type="SAM" id="Phobius"/>
    </source>
</evidence>
<dbReference type="InterPro" id="IPR030184">
    <property type="entry name" value="WAT1-related"/>
</dbReference>
<keyword evidence="4 5" id="KW-0472">Membrane</keyword>
<keyword evidence="2 5" id="KW-0812">Transmembrane</keyword>
<feature type="transmembrane region" description="Helical" evidence="5">
    <location>
        <begin position="164"/>
        <end position="185"/>
    </location>
</feature>
<dbReference type="SUPFAM" id="SSF103481">
    <property type="entry name" value="Multidrug resistance efflux transporter EmrE"/>
    <property type="match status" value="2"/>
</dbReference>
<evidence type="ECO:0000313" key="7">
    <source>
        <dbReference type="Proteomes" id="UP001412067"/>
    </source>
</evidence>
<dbReference type="PANTHER" id="PTHR31218">
    <property type="entry name" value="WAT1-RELATED PROTEIN"/>
    <property type="match status" value="1"/>
</dbReference>
<feature type="transmembrane region" description="Helical" evidence="5">
    <location>
        <begin position="140"/>
        <end position="157"/>
    </location>
</feature>
<sequence>MLQKVKPYAAMILLQLSYAVMYVVLLATLKNGMKQPVLLVYRNSVAALFMIPFALWFERVLDQNFYFMGAKQTSAGFASALENINPSIAFVMALLIRVEKMDIRQRHGQAKIIGAGVTIAGTIIMILYKGPTVEFFWTNGRQGVVCSGLSYFILGMVMVQKGPVFASAFNPLTMILTTILSSIFLAEKTTLGTIIGATIIVIGLYSLLWGKSIGDPTPSKNGGKVEDPGLPVTTPIEQRPVEMITDTIAEQRH</sequence>
<organism evidence="6 7">
    <name type="scientific">Platanthera guangdongensis</name>
    <dbReference type="NCBI Taxonomy" id="2320717"/>
    <lineage>
        <taxon>Eukaryota</taxon>
        <taxon>Viridiplantae</taxon>
        <taxon>Streptophyta</taxon>
        <taxon>Embryophyta</taxon>
        <taxon>Tracheophyta</taxon>
        <taxon>Spermatophyta</taxon>
        <taxon>Magnoliopsida</taxon>
        <taxon>Liliopsida</taxon>
        <taxon>Asparagales</taxon>
        <taxon>Orchidaceae</taxon>
        <taxon>Orchidoideae</taxon>
        <taxon>Orchideae</taxon>
        <taxon>Orchidinae</taxon>
        <taxon>Platanthera</taxon>
    </lineage>
</organism>
<evidence type="ECO:0000256" key="1">
    <source>
        <dbReference type="ARBA" id="ARBA00004141"/>
    </source>
</evidence>
<evidence type="ECO:0000256" key="4">
    <source>
        <dbReference type="ARBA" id="ARBA00023136"/>
    </source>
</evidence>
<evidence type="ECO:0000313" key="6">
    <source>
        <dbReference type="EMBL" id="KAK8942061.1"/>
    </source>
</evidence>
<reference evidence="6 7" key="1">
    <citation type="journal article" date="2022" name="Nat. Plants">
        <title>Genomes of leafy and leafless Platanthera orchids illuminate the evolution of mycoheterotrophy.</title>
        <authorList>
            <person name="Li M.H."/>
            <person name="Liu K.W."/>
            <person name="Li Z."/>
            <person name="Lu H.C."/>
            <person name="Ye Q.L."/>
            <person name="Zhang D."/>
            <person name="Wang J.Y."/>
            <person name="Li Y.F."/>
            <person name="Zhong Z.M."/>
            <person name="Liu X."/>
            <person name="Yu X."/>
            <person name="Liu D.K."/>
            <person name="Tu X.D."/>
            <person name="Liu B."/>
            <person name="Hao Y."/>
            <person name="Liao X.Y."/>
            <person name="Jiang Y.T."/>
            <person name="Sun W.H."/>
            <person name="Chen J."/>
            <person name="Chen Y.Q."/>
            <person name="Ai Y."/>
            <person name="Zhai J.W."/>
            <person name="Wu S.S."/>
            <person name="Zhou Z."/>
            <person name="Hsiao Y.Y."/>
            <person name="Wu W.L."/>
            <person name="Chen Y.Y."/>
            <person name="Lin Y.F."/>
            <person name="Hsu J.L."/>
            <person name="Li C.Y."/>
            <person name="Wang Z.W."/>
            <person name="Zhao X."/>
            <person name="Zhong W.Y."/>
            <person name="Ma X.K."/>
            <person name="Ma L."/>
            <person name="Huang J."/>
            <person name="Chen G.Z."/>
            <person name="Huang M.Z."/>
            <person name="Huang L."/>
            <person name="Peng D.H."/>
            <person name="Luo Y.B."/>
            <person name="Zou S.Q."/>
            <person name="Chen S.P."/>
            <person name="Lan S."/>
            <person name="Tsai W.C."/>
            <person name="Van de Peer Y."/>
            <person name="Liu Z.J."/>
        </authorList>
    </citation>
    <scope>NUCLEOTIDE SEQUENCE [LARGE SCALE GENOMIC DNA]</scope>
    <source>
        <strain evidence="6">Lor288</strain>
    </source>
</reference>
<feature type="transmembrane region" description="Helical" evidence="5">
    <location>
        <begin position="39"/>
        <end position="57"/>
    </location>
</feature>
<comment type="subcellular location">
    <subcellularLocation>
        <location evidence="1">Membrane</location>
        <topology evidence="1">Multi-pass membrane protein</topology>
    </subcellularLocation>
</comment>
<name>A0ABR2LIW1_9ASPA</name>
<feature type="transmembrane region" description="Helical" evidence="5">
    <location>
        <begin position="77"/>
        <end position="98"/>
    </location>
</feature>
<dbReference type="Proteomes" id="UP001412067">
    <property type="component" value="Unassembled WGS sequence"/>
</dbReference>
<feature type="transmembrane region" description="Helical" evidence="5">
    <location>
        <begin position="110"/>
        <end position="128"/>
    </location>
</feature>
<keyword evidence="7" id="KW-1185">Reference proteome</keyword>
<gene>
    <name evidence="6" type="ORF">KSP40_PGU007578</name>
</gene>
<keyword evidence="3 5" id="KW-1133">Transmembrane helix</keyword>
<feature type="transmembrane region" description="Helical" evidence="5">
    <location>
        <begin position="6"/>
        <end position="27"/>
    </location>
</feature>
<protein>
    <submittedName>
        <fullName evidence="6">WAT1-related protein</fullName>
    </submittedName>
</protein>
<dbReference type="InterPro" id="IPR037185">
    <property type="entry name" value="EmrE-like"/>
</dbReference>
<proteinExistence type="predicted"/>
<evidence type="ECO:0000256" key="2">
    <source>
        <dbReference type="ARBA" id="ARBA00022692"/>
    </source>
</evidence>
<dbReference type="EMBL" id="JBBWWR010000019">
    <property type="protein sequence ID" value="KAK8942061.1"/>
    <property type="molecule type" value="Genomic_DNA"/>
</dbReference>